<name>A0A975BIL6_9BACT</name>
<dbReference type="RefSeq" id="WP_207681698.1">
    <property type="nucleotide sequence ID" value="NZ_CP061800.1"/>
</dbReference>
<dbReference type="NCBIfam" id="TIGR03072">
    <property type="entry name" value="release_prfH"/>
    <property type="match status" value="1"/>
</dbReference>
<protein>
    <submittedName>
        <fullName evidence="3">Peptide chain release factor 2 PrfB</fullName>
    </submittedName>
</protein>
<dbReference type="PROSITE" id="PS00745">
    <property type="entry name" value="RF_PROK_I"/>
    <property type="match status" value="1"/>
</dbReference>
<evidence type="ECO:0000313" key="4">
    <source>
        <dbReference type="Proteomes" id="UP000663722"/>
    </source>
</evidence>
<dbReference type="EMBL" id="CP061800">
    <property type="protein sequence ID" value="QTA85794.1"/>
    <property type="molecule type" value="Genomic_DNA"/>
</dbReference>
<dbReference type="PANTHER" id="PTHR43804">
    <property type="entry name" value="LD18447P"/>
    <property type="match status" value="1"/>
</dbReference>
<comment type="similarity">
    <text evidence="1">Belongs to the prokaryotic/mitochondrial release factor family.</text>
</comment>
<dbReference type="InterPro" id="IPR050057">
    <property type="entry name" value="Prokaryotic/Mito_RF"/>
</dbReference>
<dbReference type="Pfam" id="PF00472">
    <property type="entry name" value="RF-1"/>
    <property type="match status" value="1"/>
</dbReference>
<feature type="domain" description="Prokaryotic-type class I peptide chain release factors" evidence="2">
    <location>
        <begin position="119"/>
        <end position="135"/>
    </location>
</feature>
<evidence type="ECO:0000256" key="1">
    <source>
        <dbReference type="ARBA" id="ARBA00010835"/>
    </source>
</evidence>
<sequence>MICWLQITSGRGPEECCRVVAQVAEKIVSEAKQRAYKPHILETIPGIRQHTLRSALIAIEGENEITKFISEWEGTIQWIGRSVFRPKHKRKNWFVGVTSLQPTEDALFHKKDFKIERMRASGPGGQHVNKTETAVRVTHIQTGISAVAQEERSQHFNRKLALTRVCRRLEQEVEVTALKTQQERWQCHNSLERGNPVRVYEGRNFKLKKVRREK</sequence>
<dbReference type="SUPFAM" id="SSF75620">
    <property type="entry name" value="Release factor"/>
    <property type="match status" value="1"/>
</dbReference>
<accession>A0A975BIL6</accession>
<dbReference type="AlphaFoldDB" id="A0A975BIL6"/>
<dbReference type="Proteomes" id="UP000663722">
    <property type="component" value="Chromosome"/>
</dbReference>
<dbReference type="Gene3D" id="3.30.70.1660">
    <property type="match status" value="1"/>
</dbReference>
<dbReference type="InterPro" id="IPR017509">
    <property type="entry name" value="PrfH"/>
</dbReference>
<gene>
    <name evidence="3" type="ORF">dnm_018090</name>
</gene>
<dbReference type="KEGG" id="dmm:dnm_018090"/>
<evidence type="ECO:0000313" key="3">
    <source>
        <dbReference type="EMBL" id="QTA85794.1"/>
    </source>
</evidence>
<organism evidence="3 4">
    <name type="scientific">Desulfonema magnum</name>
    <dbReference type="NCBI Taxonomy" id="45655"/>
    <lineage>
        <taxon>Bacteria</taxon>
        <taxon>Pseudomonadati</taxon>
        <taxon>Thermodesulfobacteriota</taxon>
        <taxon>Desulfobacteria</taxon>
        <taxon>Desulfobacterales</taxon>
        <taxon>Desulfococcaceae</taxon>
        <taxon>Desulfonema</taxon>
    </lineage>
</organism>
<dbReference type="Gene3D" id="3.30.160.20">
    <property type="match status" value="1"/>
</dbReference>
<proteinExistence type="inferred from homology"/>
<dbReference type="GO" id="GO:0003747">
    <property type="term" value="F:translation release factor activity"/>
    <property type="evidence" value="ECO:0007669"/>
    <property type="project" value="InterPro"/>
</dbReference>
<dbReference type="InterPro" id="IPR045853">
    <property type="entry name" value="Pep_chain_release_fac_I_sf"/>
</dbReference>
<dbReference type="InterPro" id="IPR000352">
    <property type="entry name" value="Pep_chain_release_fac_I"/>
</dbReference>
<keyword evidence="4" id="KW-1185">Reference proteome</keyword>
<dbReference type="PANTHER" id="PTHR43804:SF9">
    <property type="entry name" value="PEPTIDE CHAIN RELEASE FACTOR HOMOLOG-RELATED"/>
    <property type="match status" value="1"/>
</dbReference>
<reference evidence="3" key="1">
    <citation type="journal article" date="2021" name="Microb. Physiol.">
        <title>Proteogenomic Insights into the Physiology of Marine, Sulfate-Reducing, Filamentous Desulfonema limicola and Desulfonema magnum.</title>
        <authorList>
            <person name="Schnaars V."/>
            <person name="Wohlbrand L."/>
            <person name="Scheve S."/>
            <person name="Hinrichs C."/>
            <person name="Reinhardt R."/>
            <person name="Rabus R."/>
        </authorList>
    </citation>
    <scope>NUCLEOTIDE SEQUENCE</scope>
    <source>
        <strain evidence="3">4be13</strain>
    </source>
</reference>
<evidence type="ECO:0000259" key="2">
    <source>
        <dbReference type="PROSITE" id="PS00745"/>
    </source>
</evidence>